<feature type="domain" description="SCAN box" evidence="17">
    <location>
        <begin position="149"/>
        <end position="230"/>
    </location>
</feature>
<feature type="domain" description="C2H2-type" evidence="16">
    <location>
        <begin position="523"/>
        <end position="550"/>
    </location>
</feature>
<evidence type="ECO:0000256" key="12">
    <source>
        <dbReference type="ARBA" id="ARBA00023242"/>
    </source>
</evidence>
<keyword evidence="5" id="KW-0479">Metal-binding</keyword>
<evidence type="ECO:0000256" key="11">
    <source>
        <dbReference type="ARBA" id="ARBA00023163"/>
    </source>
</evidence>
<dbReference type="FunFam" id="3.30.160.60:FF:001498">
    <property type="entry name" value="Zinc finger protein 404"/>
    <property type="match status" value="1"/>
</dbReference>
<dbReference type="Gene3D" id="6.10.140.140">
    <property type="match status" value="1"/>
</dbReference>
<proteinExistence type="inferred from homology"/>
<keyword evidence="9" id="KW-0805">Transcription regulation</keyword>
<evidence type="ECO:0000259" key="18">
    <source>
        <dbReference type="PROSITE" id="PS50805"/>
    </source>
</evidence>
<feature type="domain" description="KRAB" evidence="18">
    <location>
        <begin position="342"/>
        <end position="407"/>
    </location>
</feature>
<dbReference type="InterPro" id="IPR036236">
    <property type="entry name" value="Znf_C2H2_sf"/>
</dbReference>
<reference evidence="19" key="3">
    <citation type="submission" date="2025-09" db="UniProtKB">
        <authorList>
            <consortium name="Ensembl"/>
        </authorList>
    </citation>
    <scope>IDENTIFICATION</scope>
    <source>
        <strain evidence="19">Hereford</strain>
    </source>
</reference>
<dbReference type="SUPFAM" id="SSF47353">
    <property type="entry name" value="Retrovirus capsid dimerization domain-like"/>
    <property type="match status" value="1"/>
</dbReference>
<comment type="subcellular location">
    <subcellularLocation>
        <location evidence="2 14">Nucleus</location>
    </subcellularLocation>
</comment>
<dbReference type="Gene3D" id="1.10.4020.10">
    <property type="entry name" value="DNA breaking-rejoining enzymes"/>
    <property type="match status" value="1"/>
</dbReference>
<dbReference type="GO" id="GO:0008270">
    <property type="term" value="F:zinc ion binding"/>
    <property type="evidence" value="ECO:0007669"/>
    <property type="project" value="UniProtKB-KW"/>
</dbReference>
<dbReference type="InterPro" id="IPR036051">
    <property type="entry name" value="KRAB_dom_sf"/>
</dbReference>
<evidence type="ECO:0000256" key="14">
    <source>
        <dbReference type="PROSITE-ProRule" id="PRU00187"/>
    </source>
</evidence>
<name>A0AAA9S5Y4_BOVIN</name>
<protein>
    <submittedName>
        <fullName evidence="19">Zinc finger protein 500</fullName>
    </submittedName>
</protein>
<keyword evidence="8" id="KW-0862">Zinc</keyword>
<dbReference type="InterPro" id="IPR038269">
    <property type="entry name" value="SCAN_sf"/>
</dbReference>
<dbReference type="FunFam" id="1.10.4020.10:FF:000001">
    <property type="entry name" value="zinc finger protein 263 isoform X1"/>
    <property type="match status" value="1"/>
</dbReference>
<dbReference type="GO" id="GO:0006355">
    <property type="term" value="P:regulation of DNA-templated transcription"/>
    <property type="evidence" value="ECO:0007669"/>
    <property type="project" value="InterPro"/>
</dbReference>
<dbReference type="PROSITE" id="PS50157">
    <property type="entry name" value="ZINC_FINGER_C2H2_2"/>
    <property type="match status" value="5"/>
</dbReference>
<evidence type="ECO:0000256" key="6">
    <source>
        <dbReference type="ARBA" id="ARBA00022737"/>
    </source>
</evidence>
<keyword evidence="10" id="KW-0238">DNA-binding</keyword>
<dbReference type="InterPro" id="IPR013087">
    <property type="entry name" value="Znf_C2H2_type"/>
</dbReference>
<gene>
    <name evidence="19" type="primary">ZNF500</name>
</gene>
<dbReference type="CDD" id="cd07936">
    <property type="entry name" value="SCAN"/>
    <property type="match status" value="1"/>
</dbReference>
<evidence type="ECO:0000256" key="1">
    <source>
        <dbReference type="ARBA" id="ARBA00003767"/>
    </source>
</evidence>
<evidence type="ECO:0000259" key="17">
    <source>
        <dbReference type="PROSITE" id="PS50804"/>
    </source>
</evidence>
<feature type="domain" description="C2H2-type" evidence="16">
    <location>
        <begin position="551"/>
        <end position="578"/>
    </location>
</feature>
<feature type="domain" description="C2H2-type" evidence="16">
    <location>
        <begin position="495"/>
        <end position="522"/>
    </location>
</feature>
<dbReference type="PROSITE" id="PS50804">
    <property type="entry name" value="SCAN_BOX"/>
    <property type="match status" value="1"/>
</dbReference>
<dbReference type="GO" id="GO:0043565">
    <property type="term" value="F:sequence-specific DNA binding"/>
    <property type="evidence" value="ECO:0007669"/>
    <property type="project" value="UniProtKB-ARBA"/>
</dbReference>
<dbReference type="SUPFAM" id="SSF57667">
    <property type="entry name" value="beta-beta-alpha zinc fingers"/>
    <property type="match status" value="3"/>
</dbReference>
<dbReference type="InterPro" id="IPR003309">
    <property type="entry name" value="SCAN_dom"/>
</dbReference>
<evidence type="ECO:0000256" key="2">
    <source>
        <dbReference type="ARBA" id="ARBA00004123"/>
    </source>
</evidence>
<evidence type="ECO:0000256" key="9">
    <source>
        <dbReference type="ARBA" id="ARBA00023015"/>
    </source>
</evidence>
<dbReference type="PANTHER" id="PTHR23235:SF142">
    <property type="entry name" value="ZINC FINGER PROTEIN 384"/>
    <property type="match status" value="1"/>
</dbReference>
<evidence type="ECO:0000259" key="16">
    <source>
        <dbReference type="PROSITE" id="PS50157"/>
    </source>
</evidence>
<reference evidence="19" key="2">
    <citation type="submission" date="2025-08" db="UniProtKB">
        <authorList>
            <consortium name="Ensembl"/>
        </authorList>
    </citation>
    <scope>IDENTIFICATION</scope>
    <source>
        <strain evidence="19">Hereford</strain>
    </source>
</reference>
<feature type="domain" description="C2H2-type" evidence="16">
    <location>
        <begin position="467"/>
        <end position="494"/>
    </location>
</feature>
<dbReference type="FunFam" id="3.30.160.60:FF:000862">
    <property type="entry name" value="zinc finger protein 697"/>
    <property type="match status" value="1"/>
</dbReference>
<feature type="domain" description="C2H2-type" evidence="16">
    <location>
        <begin position="579"/>
        <end position="606"/>
    </location>
</feature>
<dbReference type="Pfam" id="PF01352">
    <property type="entry name" value="KRAB"/>
    <property type="match status" value="1"/>
</dbReference>
<evidence type="ECO:0000313" key="20">
    <source>
        <dbReference type="Proteomes" id="UP000009136"/>
    </source>
</evidence>
<dbReference type="SMART" id="SM00355">
    <property type="entry name" value="ZnF_C2H2"/>
    <property type="match status" value="5"/>
</dbReference>
<dbReference type="PROSITE" id="PS50805">
    <property type="entry name" value="KRAB"/>
    <property type="match status" value="1"/>
</dbReference>
<evidence type="ECO:0000256" key="15">
    <source>
        <dbReference type="SAM" id="MobiDB-lite"/>
    </source>
</evidence>
<comment type="similarity">
    <text evidence="3">Belongs to the krueppel C2H2-type zinc-finger protein family.</text>
</comment>
<evidence type="ECO:0000256" key="5">
    <source>
        <dbReference type="ARBA" id="ARBA00022723"/>
    </source>
</evidence>
<dbReference type="GeneTree" id="ENSGT00940000154740"/>
<comment type="function">
    <text evidence="1">May be involved in transcriptional regulation.</text>
</comment>
<evidence type="ECO:0000256" key="4">
    <source>
        <dbReference type="ARBA" id="ARBA00022553"/>
    </source>
</evidence>
<dbReference type="FunFam" id="3.30.160.60:FF:002343">
    <property type="entry name" value="Zinc finger protein 33A"/>
    <property type="match status" value="1"/>
</dbReference>
<dbReference type="GO" id="GO:0005634">
    <property type="term" value="C:nucleus"/>
    <property type="evidence" value="ECO:0007669"/>
    <property type="project" value="UniProtKB-SubCell"/>
</dbReference>
<reference evidence="19" key="1">
    <citation type="submission" date="2018-03" db="EMBL/GenBank/DDBJ databases">
        <title>ARS-UCD1.2.</title>
        <authorList>
            <person name="Rosen B.D."/>
            <person name="Bickhart D.M."/>
            <person name="Koren S."/>
            <person name="Schnabel R.D."/>
            <person name="Hall R."/>
            <person name="Zimin A."/>
            <person name="Dreischer C."/>
            <person name="Schultheiss S."/>
            <person name="Schroeder S.G."/>
            <person name="Elsik C.G."/>
            <person name="Couldrey C."/>
            <person name="Liu G.E."/>
            <person name="Van Tassell C.P."/>
            <person name="Phillippy A.M."/>
            <person name="Smith T.P.L."/>
            <person name="Medrano J.F."/>
        </authorList>
    </citation>
    <scope>NUCLEOTIDE SEQUENCE [LARGE SCALE GENOMIC DNA]</scope>
    <source>
        <strain evidence="19">Hereford</strain>
    </source>
</reference>
<keyword evidence="12 14" id="KW-0539">Nucleus</keyword>
<keyword evidence="11" id="KW-0804">Transcription</keyword>
<dbReference type="PROSITE" id="PS00028">
    <property type="entry name" value="ZINC_FINGER_C2H2_1"/>
    <property type="match status" value="5"/>
</dbReference>
<dbReference type="Proteomes" id="UP000009136">
    <property type="component" value="Chromosome 25"/>
</dbReference>
<keyword evidence="4" id="KW-0597">Phosphoprotein</keyword>
<evidence type="ECO:0000256" key="13">
    <source>
        <dbReference type="PROSITE-ProRule" id="PRU00042"/>
    </source>
</evidence>
<dbReference type="FunFam" id="3.30.160.60:FF:000258">
    <property type="entry name" value="zinc finger and SCAN domain-containing protein 29 isoform X2"/>
    <property type="match status" value="1"/>
</dbReference>
<dbReference type="SMART" id="SM00431">
    <property type="entry name" value="SCAN"/>
    <property type="match status" value="1"/>
</dbReference>
<dbReference type="InterPro" id="IPR001909">
    <property type="entry name" value="KRAB"/>
</dbReference>
<dbReference type="AlphaFoldDB" id="A0AAA9S5Y4"/>
<evidence type="ECO:0000256" key="3">
    <source>
        <dbReference type="ARBA" id="ARBA00006991"/>
    </source>
</evidence>
<evidence type="ECO:0000256" key="10">
    <source>
        <dbReference type="ARBA" id="ARBA00023125"/>
    </source>
</evidence>
<keyword evidence="7 13" id="KW-0863">Zinc-finger</keyword>
<evidence type="ECO:0000256" key="8">
    <source>
        <dbReference type="ARBA" id="ARBA00022833"/>
    </source>
</evidence>
<dbReference type="Ensembl" id="ENSBTAT00000128518.1">
    <property type="protein sequence ID" value="ENSBTAP00000080630.1"/>
    <property type="gene ID" value="ENSBTAG00000037566.5"/>
</dbReference>
<dbReference type="Gene3D" id="3.30.160.60">
    <property type="entry name" value="Classic Zinc Finger"/>
    <property type="match status" value="5"/>
</dbReference>
<evidence type="ECO:0000313" key="19">
    <source>
        <dbReference type="Ensembl" id="ENSBTAP00000080630.1"/>
    </source>
</evidence>
<dbReference type="FunFam" id="3.30.160.60:FF:000624">
    <property type="entry name" value="zinc finger protein 697"/>
    <property type="match status" value="1"/>
</dbReference>
<feature type="compositionally biased region" description="Basic and acidic residues" evidence="15">
    <location>
        <begin position="227"/>
        <end position="240"/>
    </location>
</feature>
<dbReference type="CDD" id="cd07765">
    <property type="entry name" value="KRAB_A-box"/>
    <property type="match status" value="1"/>
</dbReference>
<evidence type="ECO:0000256" key="7">
    <source>
        <dbReference type="ARBA" id="ARBA00022771"/>
    </source>
</evidence>
<dbReference type="SMART" id="SM00349">
    <property type="entry name" value="KRAB"/>
    <property type="match status" value="1"/>
</dbReference>
<feature type="region of interest" description="Disordered" evidence="15">
    <location>
        <begin position="382"/>
        <end position="430"/>
    </location>
</feature>
<feature type="region of interest" description="Disordered" evidence="15">
    <location>
        <begin position="569"/>
        <end position="621"/>
    </location>
</feature>
<dbReference type="Pfam" id="PF00096">
    <property type="entry name" value="zf-C2H2"/>
    <property type="match status" value="5"/>
</dbReference>
<organism evidence="19 20">
    <name type="scientific">Bos taurus</name>
    <name type="common">Bovine</name>
    <dbReference type="NCBI Taxonomy" id="9913"/>
    <lineage>
        <taxon>Eukaryota</taxon>
        <taxon>Metazoa</taxon>
        <taxon>Chordata</taxon>
        <taxon>Craniata</taxon>
        <taxon>Vertebrata</taxon>
        <taxon>Euteleostomi</taxon>
        <taxon>Mammalia</taxon>
        <taxon>Eutheria</taxon>
        <taxon>Laurasiatheria</taxon>
        <taxon>Artiodactyla</taxon>
        <taxon>Ruminantia</taxon>
        <taxon>Pecora</taxon>
        <taxon>Bovidae</taxon>
        <taxon>Bovinae</taxon>
        <taxon>Bos</taxon>
    </lineage>
</organism>
<dbReference type="PANTHER" id="PTHR23235">
    <property type="entry name" value="KRUEPPEL-LIKE TRANSCRIPTION FACTOR"/>
    <property type="match status" value="1"/>
</dbReference>
<sequence>MLPVAAPRGLALQLDARLSQWSLLSVRVCDARMLVLVSGPPRPPYPLFHSGSTPQHRLAASSPRVAALSRPENIFPSVWPEVQGETGVISRPEKGQGLPGAMATSPGPQPLAPLEQDEGDILVVKVEDDCCWEEEPSLEAEDPSPETFRQLFRLFCYQEVAGPREALSRLWELCCRWLRPELRTKEQILELLVLEQFLTVLPGEIQARVREQQPESGEEAVVLVEGLQREPRKQRPRDPELLPNDALSHGTEEWFSKHQVEAQPEELSLGEGAQHSSQPPLAQLSHRPRGGPSLWPNRGPAASQHQETAALATSFLSAWSQVNSFPLGSIPMHPTPLLQVPVTLEDVAVYLSQEEWGCLDLAQQDHSCDVLLEDAGLPTPGPCLTALQGQGEDPRDSAQAASGPREVSGGASSERGRRLEDGEDSGEDASLSTAWAQALPDLGPGPGQARPQRPQDRVGLLGVRKPHTCPECGKAFRKTSHLTKHQRTHTGERPYQCQVCGKRFGDRSNCSTHQRVHTGEKPYACAECGKRFSQSSSLVIHRRTHTGERPYQCQLCGKRFNNSSHFSAHRRTHTGEKPHTCPACGRGFRRGTDLRKHQRTHGGEQPPRRPPGLQDTPGAWA</sequence>
<keyword evidence="20" id="KW-1185">Reference proteome</keyword>
<feature type="region of interest" description="Disordered" evidence="15">
    <location>
        <begin position="258"/>
        <end position="306"/>
    </location>
</feature>
<keyword evidence="6" id="KW-0677">Repeat</keyword>
<dbReference type="SUPFAM" id="SSF109640">
    <property type="entry name" value="KRAB domain (Kruppel-associated box)"/>
    <property type="match status" value="1"/>
</dbReference>
<accession>A0AAA9S5Y4</accession>
<dbReference type="Pfam" id="PF02023">
    <property type="entry name" value="SCAN"/>
    <property type="match status" value="1"/>
</dbReference>
<feature type="region of interest" description="Disordered" evidence="15">
    <location>
        <begin position="225"/>
        <end position="246"/>
    </location>
</feature>